<comment type="function">
    <text evidence="4">Cleaves the gamma-glutamyl peptide bond of glutathione and glutathione conjugates.</text>
</comment>
<protein>
    <recommendedName>
        <fullName evidence="4">Glutathione hydrolase</fullName>
        <ecNumber evidence="4">2.3.2.2</ecNumber>
        <ecNumber evidence="4">3.4.19.13</ecNumber>
    </recommendedName>
    <alternativeName>
        <fullName evidence="4">Gamma-glutamyltransferase</fullName>
    </alternativeName>
    <alternativeName>
        <fullName evidence="4">Gamma-glutamyltranspeptidase</fullName>
    </alternativeName>
</protein>
<evidence type="ECO:0000256" key="5">
    <source>
        <dbReference type="SAM" id="SignalP"/>
    </source>
</evidence>
<keyword evidence="4" id="KW-0012">Acyltransferase</keyword>
<feature type="active site" description="Nucleophile" evidence="2">
    <location>
        <position position="385"/>
    </location>
</feature>
<dbReference type="FunFam" id="1.10.246.130:FF:000001">
    <property type="entry name" value="Gamma-glutamyltransferase 5 isoform 1"/>
    <property type="match status" value="1"/>
</dbReference>
<comment type="catalytic activity">
    <reaction evidence="4">
        <text>an S-substituted glutathione + H2O = an S-substituted L-cysteinylglycine + L-glutamate</text>
        <dbReference type="Rhea" id="RHEA:59468"/>
        <dbReference type="ChEBI" id="CHEBI:15377"/>
        <dbReference type="ChEBI" id="CHEBI:29985"/>
        <dbReference type="ChEBI" id="CHEBI:90779"/>
        <dbReference type="ChEBI" id="CHEBI:143103"/>
        <dbReference type="EC" id="3.4.19.13"/>
    </reaction>
</comment>
<evidence type="ECO:0000256" key="3">
    <source>
        <dbReference type="PIRSR" id="PIRSR600101-2"/>
    </source>
</evidence>
<organism evidence="6 7">
    <name type="scientific">Cynoglossus semilaevis</name>
    <name type="common">Tongue sole</name>
    <dbReference type="NCBI Taxonomy" id="244447"/>
    <lineage>
        <taxon>Eukaryota</taxon>
        <taxon>Metazoa</taxon>
        <taxon>Chordata</taxon>
        <taxon>Craniata</taxon>
        <taxon>Vertebrata</taxon>
        <taxon>Euteleostomi</taxon>
        <taxon>Actinopterygii</taxon>
        <taxon>Neopterygii</taxon>
        <taxon>Teleostei</taxon>
        <taxon>Neoteleostei</taxon>
        <taxon>Acanthomorphata</taxon>
        <taxon>Carangaria</taxon>
        <taxon>Pleuronectiformes</taxon>
        <taxon>Pleuronectoidei</taxon>
        <taxon>Cynoglossidae</taxon>
        <taxon>Cynoglossinae</taxon>
        <taxon>Cynoglossus</taxon>
    </lineage>
</organism>
<evidence type="ECO:0000313" key="7">
    <source>
        <dbReference type="Proteomes" id="UP000265120"/>
    </source>
</evidence>
<comment type="pathway">
    <text evidence="4">Sulfur metabolism; glutathione metabolism.</text>
</comment>
<dbReference type="PRINTS" id="PR01210">
    <property type="entry name" value="GGTRANSPTASE"/>
</dbReference>
<dbReference type="InterPro" id="IPR043137">
    <property type="entry name" value="GGT_ssub_C"/>
</dbReference>
<feature type="chain" id="PRO_5018237099" description="Glutathione hydrolase" evidence="5">
    <location>
        <begin position="37"/>
        <end position="559"/>
    </location>
</feature>
<dbReference type="KEGG" id="csem:103390452"/>
<feature type="binding site" evidence="3">
    <location>
        <position position="465"/>
    </location>
    <ligand>
        <name>L-glutamate</name>
        <dbReference type="ChEBI" id="CHEBI:29985"/>
    </ligand>
</feature>
<dbReference type="OMA" id="ICGMGPP"/>
<keyword evidence="4" id="KW-0378">Hydrolase</keyword>
<dbReference type="Gene3D" id="3.60.20.40">
    <property type="match status" value="1"/>
</dbReference>
<dbReference type="SUPFAM" id="SSF56235">
    <property type="entry name" value="N-terminal nucleophile aminohydrolases (Ntn hydrolases)"/>
    <property type="match status" value="1"/>
</dbReference>
<comment type="catalytic activity">
    <reaction evidence="4">
        <text>glutathione + H2O = L-cysteinylglycine + L-glutamate</text>
        <dbReference type="Rhea" id="RHEA:28807"/>
        <dbReference type="ChEBI" id="CHEBI:15377"/>
        <dbReference type="ChEBI" id="CHEBI:29985"/>
        <dbReference type="ChEBI" id="CHEBI:57925"/>
        <dbReference type="ChEBI" id="CHEBI:61694"/>
        <dbReference type="EC" id="3.4.19.13"/>
    </reaction>
</comment>
<feature type="binding site" evidence="3">
    <location>
        <position position="427"/>
    </location>
    <ligand>
        <name>L-glutamate</name>
        <dbReference type="ChEBI" id="CHEBI:29985"/>
    </ligand>
</feature>
<dbReference type="FunCoup" id="A0A3P8UKC5">
    <property type="interactions" value="24"/>
</dbReference>
<comment type="similarity">
    <text evidence="1">Belongs to the gamma-glutamyltransferase family.</text>
</comment>
<dbReference type="GO" id="GO:0002951">
    <property type="term" value="F:leukotriene-C(4) hydrolase"/>
    <property type="evidence" value="ECO:0007669"/>
    <property type="project" value="TreeGrafter"/>
</dbReference>
<keyword evidence="4" id="KW-0808">Transferase</keyword>
<feature type="binding site" evidence="3">
    <location>
        <begin position="403"/>
        <end position="405"/>
    </location>
    <ligand>
        <name>L-glutamate</name>
        <dbReference type="ChEBI" id="CHEBI:29985"/>
    </ligand>
</feature>
<dbReference type="InterPro" id="IPR000101">
    <property type="entry name" value="GGT_peptidase"/>
</dbReference>
<dbReference type="EC" id="3.4.19.13" evidence="4"/>
<dbReference type="GeneID" id="103390452"/>
<evidence type="ECO:0000256" key="4">
    <source>
        <dbReference type="RuleBase" id="RU368068"/>
    </source>
</evidence>
<dbReference type="RefSeq" id="XP_008324536.1">
    <property type="nucleotide sequence ID" value="XM_008326314.2"/>
</dbReference>
<dbReference type="InterPro" id="IPR043138">
    <property type="entry name" value="GGT_lsub"/>
</dbReference>
<dbReference type="OrthoDB" id="1081007at2759"/>
<comment type="subcellular location">
    <subcellularLocation>
        <location evidence="4">Membrane</location>
        <topology evidence="4">Single-pass type II membrane protein</topology>
    </subcellularLocation>
</comment>
<dbReference type="STRING" id="244447.ENSCSEP00000002304"/>
<dbReference type="PROSITE" id="PS51257">
    <property type="entry name" value="PROKAR_LIPOPROTEIN"/>
    <property type="match status" value="1"/>
</dbReference>
<dbReference type="GeneTree" id="ENSGT00940000155794"/>
<dbReference type="GO" id="GO:1901750">
    <property type="term" value="P:leukotriene D4 biosynthetic process"/>
    <property type="evidence" value="ECO:0007669"/>
    <property type="project" value="TreeGrafter"/>
</dbReference>
<feature type="signal peptide" evidence="5">
    <location>
        <begin position="1"/>
        <end position="36"/>
    </location>
</feature>
<dbReference type="GO" id="GO:0006954">
    <property type="term" value="P:inflammatory response"/>
    <property type="evidence" value="ECO:0007669"/>
    <property type="project" value="TreeGrafter"/>
</dbReference>
<name>A0A3P8UKC5_CYNSE</name>
<dbReference type="PANTHER" id="PTHR11686:SF53">
    <property type="entry name" value="GLUTATHIONE HYDROLASE"/>
    <property type="match status" value="1"/>
</dbReference>
<evidence type="ECO:0000313" key="6">
    <source>
        <dbReference type="Ensembl" id="ENSCSEP00000002304.1"/>
    </source>
</evidence>
<feature type="binding site" evidence="3">
    <location>
        <begin position="443"/>
        <end position="444"/>
    </location>
    <ligand>
        <name>L-glutamate</name>
        <dbReference type="ChEBI" id="CHEBI:29985"/>
    </ligand>
</feature>
<evidence type="ECO:0000256" key="1">
    <source>
        <dbReference type="ARBA" id="ARBA00009381"/>
    </source>
</evidence>
<dbReference type="EC" id="2.3.2.2" evidence="4"/>
<dbReference type="Gene3D" id="1.10.246.130">
    <property type="match status" value="1"/>
</dbReference>
<reference evidence="6 7" key="1">
    <citation type="journal article" date="2014" name="Nat. Genet.">
        <title>Whole-genome sequence of a flatfish provides insights into ZW sex chromosome evolution and adaptation to a benthic lifestyle.</title>
        <authorList>
            <person name="Chen S."/>
            <person name="Zhang G."/>
            <person name="Shao C."/>
            <person name="Huang Q."/>
            <person name="Liu G."/>
            <person name="Zhang P."/>
            <person name="Song W."/>
            <person name="An N."/>
            <person name="Chalopin D."/>
            <person name="Volff J.N."/>
            <person name="Hong Y."/>
            <person name="Li Q."/>
            <person name="Sha Z."/>
            <person name="Zhou H."/>
            <person name="Xie M."/>
            <person name="Yu Q."/>
            <person name="Liu Y."/>
            <person name="Xiang H."/>
            <person name="Wang N."/>
            <person name="Wu K."/>
            <person name="Yang C."/>
            <person name="Zhou Q."/>
            <person name="Liao X."/>
            <person name="Yang L."/>
            <person name="Hu Q."/>
            <person name="Zhang J."/>
            <person name="Meng L."/>
            <person name="Jin L."/>
            <person name="Tian Y."/>
            <person name="Lian J."/>
            <person name="Yang J."/>
            <person name="Miao G."/>
            <person name="Liu S."/>
            <person name="Liang Z."/>
            <person name="Yan F."/>
            <person name="Li Y."/>
            <person name="Sun B."/>
            <person name="Zhang H."/>
            <person name="Zhang J."/>
            <person name="Zhu Y."/>
            <person name="Du M."/>
            <person name="Zhao Y."/>
            <person name="Schartl M."/>
            <person name="Tang Q."/>
            <person name="Wang J."/>
        </authorList>
    </citation>
    <scope>NUCLEOTIDE SEQUENCE</scope>
</reference>
<reference evidence="6" key="2">
    <citation type="submission" date="2025-08" db="UniProtKB">
        <authorList>
            <consortium name="Ensembl"/>
        </authorList>
    </citation>
    <scope>IDENTIFICATION</scope>
</reference>
<dbReference type="UniPathway" id="UPA00204"/>
<evidence type="ECO:0000256" key="2">
    <source>
        <dbReference type="PIRSR" id="PIRSR600101-1"/>
    </source>
</evidence>
<dbReference type="GO" id="GO:0005886">
    <property type="term" value="C:plasma membrane"/>
    <property type="evidence" value="ECO:0007669"/>
    <property type="project" value="TreeGrafter"/>
</dbReference>
<dbReference type="GO" id="GO:0006751">
    <property type="term" value="P:glutathione catabolic process"/>
    <property type="evidence" value="ECO:0007669"/>
    <property type="project" value="UniProtKB-UniRule"/>
</dbReference>
<dbReference type="PANTHER" id="PTHR11686">
    <property type="entry name" value="GAMMA GLUTAMYL TRANSPEPTIDASE"/>
    <property type="match status" value="1"/>
</dbReference>
<dbReference type="GO" id="GO:0103068">
    <property type="term" value="F:leukotriene C4 gamma-glutamyl transferase activity"/>
    <property type="evidence" value="ECO:0007669"/>
    <property type="project" value="UniProtKB-EC"/>
</dbReference>
<dbReference type="Ensembl" id="ENSCSET00000002344.1">
    <property type="protein sequence ID" value="ENSCSEP00000002304.1"/>
    <property type="gene ID" value="ENSCSEG00000001549.1"/>
</dbReference>
<keyword evidence="7" id="KW-1185">Reference proteome</keyword>
<proteinExistence type="inferred from homology"/>
<sequence length="559" mass="60427">MAPRCSPLMLGCAAALLCFVCAVVFACLWFTSNTEARCPAGTFRHAAVAADSGLCSDIGRDMLQQGGSAVDGAIAALLCTSVVNPQSMGVGGGSIFTIRNRTGGVKIYNFRETVPKSFQADFLSNCSPDFKIYEGTKWMGVPGELRGYEAVHRAYGKLPWAKLFEPTIKLARGGIQMPDYLATLLGHNLVKTIAKNLCSAQLLCKGQTFLTKGDVMKFPKLADTLEAVAKNGTDVFYTGEIGLDLIKDVQAAGGTMTMEDLKSFQVQEQEAWTVNIGNFKMHLPPPPAGGAMLAFILKVMEEFSLSPDSLKGDQKIQLYQRYVETLKFVNGQKRTIRDMEKNKETSARHLLDPCFIKQIKSMICWNCTHDLSYYNVTPSSDHMGTTHVSILDEDGLAVSATSTINQAFGGGNFSPLTGVILNNELSDFCGRADGVSPGEQPPSSMTPVVLESESGELLVIGGSGGSMIITAVASSIINHLFLGKSLADAVAAPIVFVDSKNNLNFERRFDEAVTKRLQAFGHKLRESKYFFNVVSAVKKEKGCITAVSDKRKNGMASGY</sequence>
<dbReference type="Pfam" id="PF01019">
    <property type="entry name" value="G_glu_transpept"/>
    <property type="match status" value="1"/>
</dbReference>
<accession>A0A3P8UKC5</accession>
<dbReference type="Proteomes" id="UP000265120">
    <property type="component" value="Chromosome 14"/>
</dbReference>
<feature type="binding site" evidence="3">
    <location>
        <position position="111"/>
    </location>
    <ligand>
        <name>L-glutamate</name>
        <dbReference type="ChEBI" id="CHEBI:29985"/>
    </ligand>
</feature>
<dbReference type="InterPro" id="IPR029055">
    <property type="entry name" value="Ntn_hydrolases_N"/>
</dbReference>
<dbReference type="AlphaFoldDB" id="A0A3P8UKC5"/>
<keyword evidence="5" id="KW-0732">Signal</keyword>
<dbReference type="GO" id="GO:0036374">
    <property type="term" value="F:glutathione hydrolase activity"/>
    <property type="evidence" value="ECO:0007669"/>
    <property type="project" value="UniProtKB-UniRule"/>
</dbReference>
<comment type="catalytic activity">
    <reaction evidence="4">
        <text>an N-terminal (5-L-glutamyl)-[peptide] + an alpha-amino acid = 5-L-glutamyl amino acid + an N-terminal L-alpha-aminoacyl-[peptide]</text>
        <dbReference type="Rhea" id="RHEA:23904"/>
        <dbReference type="Rhea" id="RHEA-COMP:9780"/>
        <dbReference type="Rhea" id="RHEA-COMP:9795"/>
        <dbReference type="ChEBI" id="CHEBI:77644"/>
        <dbReference type="ChEBI" id="CHEBI:78597"/>
        <dbReference type="ChEBI" id="CHEBI:78599"/>
        <dbReference type="ChEBI" id="CHEBI:78608"/>
        <dbReference type="EC" id="2.3.2.2"/>
    </reaction>
</comment>
<dbReference type="InParanoid" id="A0A3P8UKC5"/>
<reference evidence="6" key="3">
    <citation type="submission" date="2025-09" db="UniProtKB">
        <authorList>
            <consortium name="Ensembl"/>
        </authorList>
    </citation>
    <scope>IDENTIFICATION</scope>
</reference>